<dbReference type="GO" id="GO:0008168">
    <property type="term" value="F:methyltransferase activity"/>
    <property type="evidence" value="ECO:0007669"/>
    <property type="project" value="UniProtKB-KW"/>
</dbReference>
<name>A0A318XFP9_9FIRM</name>
<dbReference type="InterPro" id="IPR029063">
    <property type="entry name" value="SAM-dependent_MTases_sf"/>
</dbReference>
<dbReference type="SUPFAM" id="SSF53335">
    <property type="entry name" value="S-adenosyl-L-methionine-dependent methyltransferases"/>
    <property type="match status" value="1"/>
</dbReference>
<dbReference type="Proteomes" id="UP000248132">
    <property type="component" value="Unassembled WGS sequence"/>
</dbReference>
<dbReference type="AlphaFoldDB" id="A0A318XFP9"/>
<dbReference type="Gene3D" id="3.90.120.10">
    <property type="entry name" value="DNA Methylase, subunit A, domain 2"/>
    <property type="match status" value="1"/>
</dbReference>
<keyword evidence="1 4" id="KW-0489">Methyltransferase</keyword>
<keyword evidence="2 4" id="KW-0808">Transferase</keyword>
<organism evidence="4 5">
    <name type="scientific">Ruminiclostridium sufflavum DSM 19573</name>
    <dbReference type="NCBI Taxonomy" id="1121337"/>
    <lineage>
        <taxon>Bacteria</taxon>
        <taxon>Bacillati</taxon>
        <taxon>Bacillota</taxon>
        <taxon>Clostridia</taxon>
        <taxon>Eubacteriales</taxon>
        <taxon>Oscillospiraceae</taxon>
        <taxon>Ruminiclostridium</taxon>
    </lineage>
</organism>
<protein>
    <submittedName>
        <fullName evidence="4">DNA (Cytosine-5)-methyltransferase 1</fullName>
    </submittedName>
</protein>
<dbReference type="GO" id="GO:0032259">
    <property type="term" value="P:methylation"/>
    <property type="evidence" value="ECO:0007669"/>
    <property type="project" value="UniProtKB-KW"/>
</dbReference>
<dbReference type="Pfam" id="PF00145">
    <property type="entry name" value="DNA_methylase"/>
    <property type="match status" value="1"/>
</dbReference>
<evidence type="ECO:0000256" key="1">
    <source>
        <dbReference type="ARBA" id="ARBA00022603"/>
    </source>
</evidence>
<reference evidence="4 5" key="1">
    <citation type="submission" date="2018-06" db="EMBL/GenBank/DDBJ databases">
        <title>Genomic Encyclopedia of Type Strains, Phase I: the one thousand microbial genomes (KMG-I) project.</title>
        <authorList>
            <person name="Kyrpides N."/>
        </authorList>
    </citation>
    <scope>NUCLEOTIDE SEQUENCE [LARGE SCALE GENOMIC DNA]</scope>
    <source>
        <strain evidence="4 5">DSM 19573</strain>
    </source>
</reference>
<comment type="caution">
    <text evidence="4">The sequence shown here is derived from an EMBL/GenBank/DDBJ whole genome shotgun (WGS) entry which is preliminary data.</text>
</comment>
<accession>A0A318XFP9</accession>
<gene>
    <name evidence="4" type="ORF">LY28_03585</name>
</gene>
<evidence type="ECO:0000313" key="5">
    <source>
        <dbReference type="Proteomes" id="UP000248132"/>
    </source>
</evidence>
<dbReference type="GO" id="GO:0009307">
    <property type="term" value="P:DNA restriction-modification system"/>
    <property type="evidence" value="ECO:0007669"/>
    <property type="project" value="UniProtKB-KW"/>
</dbReference>
<keyword evidence="5" id="KW-1185">Reference proteome</keyword>
<dbReference type="InterPro" id="IPR001525">
    <property type="entry name" value="C5_MeTfrase"/>
</dbReference>
<evidence type="ECO:0000313" key="4">
    <source>
        <dbReference type="EMBL" id="PYG84792.1"/>
    </source>
</evidence>
<evidence type="ECO:0000256" key="2">
    <source>
        <dbReference type="ARBA" id="ARBA00022679"/>
    </source>
</evidence>
<dbReference type="OrthoDB" id="9813719at2"/>
<sequence>MAKDPGAVAQPASFYPQMKAESQCFRQDGISNTIVNGTNPGYQNGLIELNYIVRRLTPTECARLQGFPDYWCDDLDIINPTEDEILFWTEVWETHRKIIGKSNKPKTKKQIIKWLKNPYSDAAEYKMWGNGVALPCVCFVLAAIKWDIKNNA</sequence>
<evidence type="ECO:0000256" key="3">
    <source>
        <dbReference type="ARBA" id="ARBA00022747"/>
    </source>
</evidence>
<keyword evidence="3" id="KW-0680">Restriction system</keyword>
<proteinExistence type="predicted"/>
<dbReference type="EMBL" id="QKMR01000031">
    <property type="protein sequence ID" value="PYG84792.1"/>
    <property type="molecule type" value="Genomic_DNA"/>
</dbReference>